<proteinExistence type="predicted"/>
<keyword evidence="2" id="KW-0732">Signal</keyword>
<name>A0A0E0NDY8_ORYRU</name>
<feature type="compositionally biased region" description="Polar residues" evidence="1">
    <location>
        <begin position="64"/>
        <end position="74"/>
    </location>
</feature>
<accession>A0A0E0NDY8</accession>
<feature type="chain" id="PRO_5002368813" evidence="2">
    <location>
        <begin position="32"/>
        <end position="74"/>
    </location>
</feature>
<dbReference type="Gramene" id="ORUFI02G14860.2">
    <property type="protein sequence ID" value="ORUFI02G14860.2"/>
    <property type="gene ID" value="ORUFI02G14860"/>
</dbReference>
<reference evidence="3" key="2">
    <citation type="submission" date="2015-06" db="UniProtKB">
        <authorList>
            <consortium name="EnsemblPlants"/>
        </authorList>
    </citation>
    <scope>IDENTIFICATION</scope>
</reference>
<feature type="region of interest" description="Disordered" evidence="1">
    <location>
        <begin position="54"/>
        <end position="74"/>
    </location>
</feature>
<organism evidence="3 4">
    <name type="scientific">Oryza rufipogon</name>
    <name type="common">Brownbeard rice</name>
    <name type="synonym">Asian wild rice</name>
    <dbReference type="NCBI Taxonomy" id="4529"/>
    <lineage>
        <taxon>Eukaryota</taxon>
        <taxon>Viridiplantae</taxon>
        <taxon>Streptophyta</taxon>
        <taxon>Embryophyta</taxon>
        <taxon>Tracheophyta</taxon>
        <taxon>Spermatophyta</taxon>
        <taxon>Magnoliopsida</taxon>
        <taxon>Liliopsida</taxon>
        <taxon>Poales</taxon>
        <taxon>Poaceae</taxon>
        <taxon>BOP clade</taxon>
        <taxon>Oryzoideae</taxon>
        <taxon>Oryzeae</taxon>
        <taxon>Oryzinae</taxon>
        <taxon>Oryza</taxon>
    </lineage>
</organism>
<evidence type="ECO:0000313" key="3">
    <source>
        <dbReference type="EnsemblPlants" id="ORUFI02G14860.2"/>
    </source>
</evidence>
<evidence type="ECO:0000256" key="2">
    <source>
        <dbReference type="SAM" id="SignalP"/>
    </source>
</evidence>
<keyword evidence="4" id="KW-1185">Reference proteome</keyword>
<protein>
    <submittedName>
        <fullName evidence="3">Uncharacterized protein</fullName>
    </submittedName>
</protein>
<sequence length="74" mass="8343">MGAQPWWRFLALLLPLLVAVSFLMSFNFAYSEGGQISEHVAQERWQQQLELCDGEQGRRPASDEGNSALLSIFT</sequence>
<evidence type="ECO:0000256" key="1">
    <source>
        <dbReference type="SAM" id="MobiDB-lite"/>
    </source>
</evidence>
<feature type="signal peptide" evidence="2">
    <location>
        <begin position="1"/>
        <end position="31"/>
    </location>
</feature>
<dbReference type="AlphaFoldDB" id="A0A0E0NDY8"/>
<evidence type="ECO:0000313" key="4">
    <source>
        <dbReference type="Proteomes" id="UP000008022"/>
    </source>
</evidence>
<dbReference type="EnsemblPlants" id="ORUFI02G14860.2">
    <property type="protein sequence ID" value="ORUFI02G14860.2"/>
    <property type="gene ID" value="ORUFI02G14860"/>
</dbReference>
<dbReference type="HOGENOM" id="CLU_2779839_0_0_1"/>
<reference evidence="4" key="1">
    <citation type="submission" date="2013-06" db="EMBL/GenBank/DDBJ databases">
        <authorList>
            <person name="Zhao Q."/>
        </authorList>
    </citation>
    <scope>NUCLEOTIDE SEQUENCE</scope>
    <source>
        <strain evidence="4">cv. W1943</strain>
    </source>
</reference>
<dbReference type="Proteomes" id="UP000008022">
    <property type="component" value="Unassembled WGS sequence"/>
</dbReference>